<name>A0A5B7FN41_PORTR</name>
<feature type="region of interest" description="Disordered" evidence="1">
    <location>
        <begin position="1"/>
        <end position="59"/>
    </location>
</feature>
<dbReference type="Proteomes" id="UP000324222">
    <property type="component" value="Unassembled WGS sequence"/>
</dbReference>
<dbReference type="AlphaFoldDB" id="A0A5B7FN41"/>
<dbReference type="EMBL" id="VSRR010006879">
    <property type="protein sequence ID" value="MPC45754.1"/>
    <property type="molecule type" value="Genomic_DNA"/>
</dbReference>
<evidence type="ECO:0000313" key="3">
    <source>
        <dbReference type="Proteomes" id="UP000324222"/>
    </source>
</evidence>
<proteinExistence type="predicted"/>
<comment type="caution">
    <text evidence="2">The sequence shown here is derived from an EMBL/GenBank/DDBJ whole genome shotgun (WGS) entry which is preliminary data.</text>
</comment>
<organism evidence="2 3">
    <name type="scientific">Portunus trituberculatus</name>
    <name type="common">Swimming crab</name>
    <name type="synonym">Neptunus trituberculatus</name>
    <dbReference type="NCBI Taxonomy" id="210409"/>
    <lineage>
        <taxon>Eukaryota</taxon>
        <taxon>Metazoa</taxon>
        <taxon>Ecdysozoa</taxon>
        <taxon>Arthropoda</taxon>
        <taxon>Crustacea</taxon>
        <taxon>Multicrustacea</taxon>
        <taxon>Malacostraca</taxon>
        <taxon>Eumalacostraca</taxon>
        <taxon>Eucarida</taxon>
        <taxon>Decapoda</taxon>
        <taxon>Pleocyemata</taxon>
        <taxon>Brachyura</taxon>
        <taxon>Eubrachyura</taxon>
        <taxon>Portunoidea</taxon>
        <taxon>Portunidae</taxon>
        <taxon>Portuninae</taxon>
        <taxon>Portunus</taxon>
    </lineage>
</organism>
<evidence type="ECO:0000256" key="1">
    <source>
        <dbReference type="SAM" id="MobiDB-lite"/>
    </source>
</evidence>
<gene>
    <name evidence="2" type="ORF">E2C01_039460</name>
</gene>
<feature type="compositionally biased region" description="Polar residues" evidence="1">
    <location>
        <begin position="1"/>
        <end position="11"/>
    </location>
</feature>
<protein>
    <submittedName>
        <fullName evidence="2">Uncharacterized protein</fullName>
    </submittedName>
</protein>
<evidence type="ECO:0000313" key="2">
    <source>
        <dbReference type="EMBL" id="MPC45754.1"/>
    </source>
</evidence>
<accession>A0A5B7FN41</accession>
<keyword evidence="3" id="KW-1185">Reference proteome</keyword>
<reference evidence="2 3" key="1">
    <citation type="submission" date="2019-05" db="EMBL/GenBank/DDBJ databases">
        <title>Another draft genome of Portunus trituberculatus and its Hox gene families provides insights of decapod evolution.</title>
        <authorList>
            <person name="Jeong J.-H."/>
            <person name="Song I."/>
            <person name="Kim S."/>
            <person name="Choi T."/>
            <person name="Kim D."/>
            <person name="Ryu S."/>
            <person name="Kim W."/>
        </authorList>
    </citation>
    <scope>NUCLEOTIDE SEQUENCE [LARGE SCALE GENOMIC DNA]</scope>
    <source>
        <tissue evidence="2">Muscle</tissue>
    </source>
</reference>
<sequence>MPQPPGNQTLGYTAAHHYLPQPASRRLPPPAKDLHKHDPAQLHSYHCSHSLAIQNPSNA</sequence>